<feature type="signal peptide" evidence="1">
    <location>
        <begin position="1"/>
        <end position="27"/>
    </location>
</feature>
<reference evidence="2 3" key="1">
    <citation type="submission" date="2020-02" db="EMBL/GenBank/DDBJ databases">
        <title>Balneolaceae bacterium YR4-1, complete genome.</title>
        <authorList>
            <person name="Li Y."/>
            <person name="Wu S."/>
        </authorList>
    </citation>
    <scope>NUCLEOTIDE SEQUENCE [LARGE SCALE GENOMIC DNA]</scope>
    <source>
        <strain evidence="2 3">YR4-1</strain>
    </source>
</reference>
<feature type="chain" id="PRO_5027120224" evidence="1">
    <location>
        <begin position="28"/>
        <end position="172"/>
    </location>
</feature>
<proteinExistence type="predicted"/>
<comment type="caution">
    <text evidence="2">The sequence shown here is derived from an EMBL/GenBank/DDBJ whole genome shotgun (WGS) entry which is preliminary data.</text>
</comment>
<dbReference type="Proteomes" id="UP000473278">
    <property type="component" value="Unassembled WGS sequence"/>
</dbReference>
<evidence type="ECO:0000313" key="3">
    <source>
        <dbReference type="Proteomes" id="UP000473278"/>
    </source>
</evidence>
<keyword evidence="1" id="KW-0732">Signal</keyword>
<sequence>MNYSKLTNIPKLLLISFLCIACSQSDAQKEFENQAFRTPQNITETTTNGELVDGGVNDPDDWRIGPDYRGLIEVGKPAYPNPVLIDDFIFIELDFGFESRIRGLRVFAFSDPNVNIQQIDEITRELSTIETLRISPSLFAGSTGVGLATIYRIVITDQNENVLTYGDVEVRR</sequence>
<dbReference type="EMBL" id="JAALLT010000003">
    <property type="protein sequence ID" value="NGP76931.1"/>
    <property type="molecule type" value="Genomic_DNA"/>
</dbReference>
<keyword evidence="3" id="KW-1185">Reference proteome</keyword>
<organism evidence="2 3">
    <name type="scientific">Halalkalibaculum roseum</name>
    <dbReference type="NCBI Taxonomy" id="2709311"/>
    <lineage>
        <taxon>Bacteria</taxon>
        <taxon>Pseudomonadati</taxon>
        <taxon>Balneolota</taxon>
        <taxon>Balneolia</taxon>
        <taxon>Balneolales</taxon>
        <taxon>Balneolaceae</taxon>
        <taxon>Halalkalibaculum</taxon>
    </lineage>
</organism>
<name>A0A6M1SNI6_9BACT</name>
<protein>
    <submittedName>
        <fullName evidence="2">Uncharacterized protein</fullName>
    </submittedName>
</protein>
<accession>A0A6M1SNI6</accession>
<dbReference type="AlphaFoldDB" id="A0A6M1SNI6"/>
<dbReference type="RefSeq" id="WP_165141803.1">
    <property type="nucleotide sequence ID" value="NZ_JAALLT010000003.1"/>
</dbReference>
<evidence type="ECO:0000256" key="1">
    <source>
        <dbReference type="SAM" id="SignalP"/>
    </source>
</evidence>
<evidence type="ECO:0000313" key="2">
    <source>
        <dbReference type="EMBL" id="NGP76931.1"/>
    </source>
</evidence>
<gene>
    <name evidence="2" type="ORF">G3570_09825</name>
</gene>